<evidence type="ECO:0000313" key="2">
    <source>
        <dbReference type="EMBL" id="TVO39077.1"/>
    </source>
</evidence>
<keyword evidence="1" id="KW-0472">Membrane</keyword>
<comment type="caution">
    <text evidence="2">The sequence shown here is derived from an EMBL/GenBank/DDBJ whole genome shotgun (WGS) entry which is preliminary data.</text>
</comment>
<feature type="transmembrane region" description="Helical" evidence="1">
    <location>
        <begin position="142"/>
        <end position="161"/>
    </location>
</feature>
<sequence length="224" mass="24635">MYSYLLNVIPPMLFGAQCVLLMVLIKGEICPGQRGRIHKQLPVIGVAWLAISPLFWPLASVGILILAFFSQVKVSKTRDSGPLWLLKVANGFALAYNVFFILGSDRPQGLFMLFAMLFLGAGLSHVLLTFARTRLQAFHRLLPVAGIVGAMLICLAVLWQTQQYSLNYLHNTIWSLVGCFGLILLGIVASTWHIFTQKTITKTQPAIGLVMNLAAMVGFAGLLF</sequence>
<organism evidence="2 3">
    <name type="scientific">Vibrio algivorus</name>
    <dbReference type="NCBI Taxonomy" id="1667024"/>
    <lineage>
        <taxon>Bacteria</taxon>
        <taxon>Pseudomonadati</taxon>
        <taxon>Pseudomonadota</taxon>
        <taxon>Gammaproteobacteria</taxon>
        <taxon>Vibrionales</taxon>
        <taxon>Vibrionaceae</taxon>
        <taxon>Vibrio</taxon>
    </lineage>
</organism>
<feature type="transmembrane region" description="Helical" evidence="1">
    <location>
        <begin position="109"/>
        <end position="130"/>
    </location>
</feature>
<keyword evidence="1" id="KW-1133">Transmembrane helix</keyword>
<feature type="transmembrane region" description="Helical" evidence="1">
    <location>
        <begin position="173"/>
        <end position="194"/>
    </location>
</feature>
<keyword evidence="1" id="KW-0812">Transmembrane</keyword>
<feature type="transmembrane region" description="Helical" evidence="1">
    <location>
        <begin position="43"/>
        <end position="69"/>
    </location>
</feature>
<evidence type="ECO:0000256" key="1">
    <source>
        <dbReference type="SAM" id="Phobius"/>
    </source>
</evidence>
<dbReference type="AlphaFoldDB" id="A0A557PEH8"/>
<proteinExistence type="predicted"/>
<reference evidence="2 3" key="1">
    <citation type="submission" date="2019-07" db="EMBL/GenBank/DDBJ databases">
        <title>The draft genome sequence of Vibrio algivorus M1486.</title>
        <authorList>
            <person name="Meng X."/>
        </authorList>
    </citation>
    <scope>NUCLEOTIDE SEQUENCE [LARGE SCALE GENOMIC DNA]</scope>
    <source>
        <strain evidence="2 3">M1486</strain>
    </source>
</reference>
<dbReference type="Proteomes" id="UP000319828">
    <property type="component" value="Unassembled WGS sequence"/>
</dbReference>
<feature type="transmembrane region" description="Helical" evidence="1">
    <location>
        <begin position="206"/>
        <end position="223"/>
    </location>
</feature>
<evidence type="ECO:0000313" key="3">
    <source>
        <dbReference type="Proteomes" id="UP000319828"/>
    </source>
</evidence>
<dbReference type="RefSeq" id="WP_144387462.1">
    <property type="nucleotide sequence ID" value="NZ_CANNCB010000007.1"/>
</dbReference>
<feature type="transmembrane region" description="Helical" evidence="1">
    <location>
        <begin position="81"/>
        <end position="103"/>
    </location>
</feature>
<protein>
    <submittedName>
        <fullName evidence="2">Uncharacterized protein</fullName>
    </submittedName>
</protein>
<dbReference type="OrthoDB" id="5915482at2"/>
<gene>
    <name evidence="2" type="ORF">FOF44_03205</name>
</gene>
<accession>A0A557PEH8</accession>
<name>A0A557PEH8_9VIBR</name>
<dbReference type="EMBL" id="VMKJ01000003">
    <property type="protein sequence ID" value="TVO39077.1"/>
    <property type="molecule type" value="Genomic_DNA"/>
</dbReference>